<evidence type="ECO:0000313" key="2">
    <source>
        <dbReference type="EMBL" id="KAF2590441.1"/>
    </source>
</evidence>
<dbReference type="Proteomes" id="UP000712281">
    <property type="component" value="Unassembled WGS sequence"/>
</dbReference>
<evidence type="ECO:0000313" key="4">
    <source>
        <dbReference type="Proteomes" id="UP000712281"/>
    </source>
</evidence>
<dbReference type="EMBL" id="QGKY02000190">
    <property type="protein sequence ID" value="KAF2590441.1"/>
    <property type="molecule type" value="Genomic_DNA"/>
</dbReference>
<organism evidence="3 4">
    <name type="scientific">Brassica cretica</name>
    <name type="common">Mustard</name>
    <dbReference type="NCBI Taxonomy" id="69181"/>
    <lineage>
        <taxon>Eukaryota</taxon>
        <taxon>Viridiplantae</taxon>
        <taxon>Streptophyta</taxon>
        <taxon>Embryophyta</taxon>
        <taxon>Tracheophyta</taxon>
        <taxon>Spermatophyta</taxon>
        <taxon>Magnoliopsida</taxon>
        <taxon>eudicotyledons</taxon>
        <taxon>Gunneridae</taxon>
        <taxon>Pentapetalae</taxon>
        <taxon>rosids</taxon>
        <taxon>malvids</taxon>
        <taxon>Brassicales</taxon>
        <taxon>Brassicaceae</taxon>
        <taxon>Brassiceae</taxon>
        <taxon>Brassica</taxon>
    </lineage>
</organism>
<evidence type="ECO:0000313" key="3">
    <source>
        <dbReference type="EMBL" id="KAF2618390.1"/>
    </source>
</evidence>
<feature type="region of interest" description="Disordered" evidence="1">
    <location>
        <begin position="48"/>
        <end position="104"/>
    </location>
</feature>
<feature type="compositionally biased region" description="Polar residues" evidence="1">
    <location>
        <begin position="48"/>
        <end position="65"/>
    </location>
</feature>
<evidence type="ECO:0000256" key="1">
    <source>
        <dbReference type="SAM" id="MobiDB-lite"/>
    </source>
</evidence>
<feature type="compositionally biased region" description="Polar residues" evidence="1">
    <location>
        <begin position="90"/>
        <end position="104"/>
    </location>
</feature>
<reference evidence="3" key="1">
    <citation type="submission" date="2019-12" db="EMBL/GenBank/DDBJ databases">
        <title>Genome sequencing and annotation of Brassica cretica.</title>
        <authorList>
            <person name="Studholme D.J."/>
            <person name="Sarris P.F."/>
        </authorList>
    </citation>
    <scope>NUCLEOTIDE SEQUENCE</scope>
    <source>
        <strain evidence="3">PFS-001/15</strain>
        <strain evidence="2">PFS-102/07</strain>
        <tissue evidence="3">Leaf</tissue>
    </source>
</reference>
<feature type="region of interest" description="Disordered" evidence="1">
    <location>
        <begin position="127"/>
        <end position="149"/>
    </location>
</feature>
<dbReference type="AlphaFoldDB" id="A0A8S9MEC9"/>
<feature type="compositionally biased region" description="Low complexity" evidence="1">
    <location>
        <begin position="1"/>
        <end position="13"/>
    </location>
</feature>
<sequence>MATTADSDSATAAGTCVNETNSPGLSSKGIRAGCSSAEFVIVHEAKNGSQSPSLGNAWGSSSSDAQKAVIQESDDDTWGAEDSPVRESSTDIQASTWRSATSNTPTLTSVNRWSVLEPEKPLVKIEWSSSSKSAGKQLVESSREGVVDD</sequence>
<accession>A0A8S9MEC9</accession>
<comment type="caution">
    <text evidence="3">The sequence shown here is derived from an EMBL/GenBank/DDBJ whole genome shotgun (WGS) entry which is preliminary data.</text>
</comment>
<name>A0A8S9MEC9_BRACR</name>
<protein>
    <submittedName>
        <fullName evidence="3">Uncharacterized protein</fullName>
    </submittedName>
</protein>
<gene>
    <name evidence="3" type="ORF">F2Q68_00042584</name>
    <name evidence="2" type="ORF">F2Q70_00041920</name>
</gene>
<dbReference type="EMBL" id="QGKW02000007">
    <property type="protein sequence ID" value="KAF2618390.1"/>
    <property type="molecule type" value="Genomic_DNA"/>
</dbReference>
<feature type="region of interest" description="Disordered" evidence="1">
    <location>
        <begin position="1"/>
        <end position="29"/>
    </location>
</feature>
<proteinExistence type="predicted"/>